<dbReference type="EMBL" id="BMGG01000020">
    <property type="protein sequence ID" value="GGC94777.1"/>
    <property type="molecule type" value="Genomic_DNA"/>
</dbReference>
<name>A0A916XS16_9HYPH</name>
<sequence>MFWIRLTKVDGTLIHVNMSTIMHFSKIGEGRTRLSSIASKGEIVRTIDVREPPEKIGNLLLHIGASVYTDL</sequence>
<comment type="caution">
    <text evidence="1">The sequence shown here is derived from an EMBL/GenBank/DDBJ whole genome shotgun (WGS) entry which is preliminary data.</text>
</comment>
<accession>A0A916XS16</accession>
<keyword evidence="2" id="KW-1185">Reference proteome</keyword>
<reference evidence="1" key="2">
    <citation type="submission" date="2020-09" db="EMBL/GenBank/DDBJ databases">
        <authorList>
            <person name="Sun Q."/>
            <person name="Zhou Y."/>
        </authorList>
    </citation>
    <scope>NUCLEOTIDE SEQUENCE</scope>
    <source>
        <strain evidence="1">CGMCC 1.12919</strain>
    </source>
</reference>
<proteinExistence type="predicted"/>
<reference evidence="1" key="1">
    <citation type="journal article" date="2014" name="Int. J. Syst. Evol. Microbiol.">
        <title>Complete genome sequence of Corynebacterium casei LMG S-19264T (=DSM 44701T), isolated from a smear-ripened cheese.</title>
        <authorList>
            <consortium name="US DOE Joint Genome Institute (JGI-PGF)"/>
            <person name="Walter F."/>
            <person name="Albersmeier A."/>
            <person name="Kalinowski J."/>
            <person name="Ruckert C."/>
        </authorList>
    </citation>
    <scope>NUCLEOTIDE SEQUENCE</scope>
    <source>
        <strain evidence="1">CGMCC 1.12919</strain>
    </source>
</reference>
<dbReference type="Proteomes" id="UP000637002">
    <property type="component" value="Unassembled WGS sequence"/>
</dbReference>
<evidence type="ECO:0000313" key="2">
    <source>
        <dbReference type="Proteomes" id="UP000637002"/>
    </source>
</evidence>
<gene>
    <name evidence="1" type="ORF">GCM10010994_60630</name>
</gene>
<protein>
    <submittedName>
        <fullName evidence="1">Uncharacterized protein</fullName>
    </submittedName>
</protein>
<organism evidence="1 2">
    <name type="scientific">Chelatococcus reniformis</name>
    <dbReference type="NCBI Taxonomy" id="1494448"/>
    <lineage>
        <taxon>Bacteria</taxon>
        <taxon>Pseudomonadati</taxon>
        <taxon>Pseudomonadota</taxon>
        <taxon>Alphaproteobacteria</taxon>
        <taxon>Hyphomicrobiales</taxon>
        <taxon>Chelatococcaceae</taxon>
        <taxon>Chelatococcus</taxon>
    </lineage>
</organism>
<dbReference type="AlphaFoldDB" id="A0A916XS16"/>
<evidence type="ECO:0000313" key="1">
    <source>
        <dbReference type="EMBL" id="GGC94777.1"/>
    </source>
</evidence>